<feature type="transmembrane region" description="Helical" evidence="1">
    <location>
        <begin position="6"/>
        <end position="27"/>
    </location>
</feature>
<accession>A0A0W8IDL7</accession>
<gene>
    <name evidence="2" type="ORF">AVL63_05740</name>
</gene>
<dbReference type="OrthoDB" id="4965242at2"/>
<dbReference type="AlphaFoldDB" id="A0A0W8IDL7"/>
<reference evidence="3" key="1">
    <citation type="submission" date="2015-12" db="EMBL/GenBank/DDBJ databases">
        <authorList>
            <person name="Nair G.R."/>
            <person name="Kaur G."/>
            <person name="Mayilraj S."/>
        </authorList>
    </citation>
    <scope>NUCLEOTIDE SEQUENCE [LARGE SCALE GENOMIC DNA]</scope>
    <source>
        <strain evidence="3">CD08_7</strain>
    </source>
</reference>
<dbReference type="EMBL" id="LQBM01000004">
    <property type="protein sequence ID" value="KUG58001.1"/>
    <property type="molecule type" value="Genomic_DNA"/>
</dbReference>
<keyword evidence="1" id="KW-1133">Transmembrane helix</keyword>
<comment type="caution">
    <text evidence="2">The sequence shown here is derived from an EMBL/GenBank/DDBJ whole genome shotgun (WGS) entry which is preliminary data.</text>
</comment>
<dbReference type="Proteomes" id="UP000054023">
    <property type="component" value="Unassembled WGS sequence"/>
</dbReference>
<name>A0A0W8IDL7_9MICC</name>
<protein>
    <submittedName>
        <fullName evidence="2">Uncharacterized protein</fullName>
    </submittedName>
</protein>
<dbReference type="RefSeq" id="WP_058889231.1">
    <property type="nucleotide sequence ID" value="NZ_LQBM01000004.1"/>
</dbReference>
<sequence length="119" mass="12617">MDLLPANWLAAGAITILAVAAVVVAIARGHLGRDARITASHQPGTITLTSSIDATVVAILNERDSLAEALQREPVELPITLTAGEPFTLTYPASAERPPRNVLLRLKDGAIKHVDLPRV</sequence>
<evidence type="ECO:0000313" key="3">
    <source>
        <dbReference type="Proteomes" id="UP000054023"/>
    </source>
</evidence>
<dbReference type="STRING" id="317018.AVL63_05740"/>
<keyword evidence="3" id="KW-1185">Reference proteome</keyword>
<evidence type="ECO:0000256" key="1">
    <source>
        <dbReference type="SAM" id="Phobius"/>
    </source>
</evidence>
<keyword evidence="1" id="KW-0472">Membrane</keyword>
<keyword evidence="1" id="KW-0812">Transmembrane</keyword>
<proteinExistence type="predicted"/>
<evidence type="ECO:0000313" key="2">
    <source>
        <dbReference type="EMBL" id="KUG58001.1"/>
    </source>
</evidence>
<organism evidence="2 3">
    <name type="scientific">Nesterenkonia jeotgali</name>
    <dbReference type="NCBI Taxonomy" id="317018"/>
    <lineage>
        <taxon>Bacteria</taxon>
        <taxon>Bacillati</taxon>
        <taxon>Actinomycetota</taxon>
        <taxon>Actinomycetes</taxon>
        <taxon>Micrococcales</taxon>
        <taxon>Micrococcaceae</taxon>
        <taxon>Nesterenkonia</taxon>
    </lineage>
</organism>